<evidence type="ECO:0000313" key="3">
    <source>
        <dbReference type="Proteomes" id="UP000032266"/>
    </source>
</evidence>
<feature type="transmembrane region" description="Helical" evidence="1">
    <location>
        <begin position="93"/>
        <end position="110"/>
    </location>
</feature>
<dbReference type="Pfam" id="PF03594">
    <property type="entry name" value="BenE"/>
    <property type="match status" value="1"/>
</dbReference>
<feature type="transmembrane region" description="Helical" evidence="1">
    <location>
        <begin position="44"/>
        <end position="62"/>
    </location>
</feature>
<feature type="transmembrane region" description="Helical" evidence="1">
    <location>
        <begin position="254"/>
        <end position="275"/>
    </location>
</feature>
<evidence type="ECO:0000313" key="2">
    <source>
        <dbReference type="EMBL" id="AJQ93810.1"/>
    </source>
</evidence>
<gene>
    <name evidence="2" type="ORF">YC6258_01766</name>
</gene>
<feature type="transmembrane region" description="Helical" evidence="1">
    <location>
        <begin position="210"/>
        <end position="234"/>
    </location>
</feature>
<feature type="transmembrane region" description="Helical" evidence="1">
    <location>
        <begin position="287"/>
        <end position="311"/>
    </location>
</feature>
<keyword evidence="3" id="KW-1185">Reference proteome</keyword>
<dbReference type="GO" id="GO:0005886">
    <property type="term" value="C:plasma membrane"/>
    <property type="evidence" value="ECO:0007669"/>
    <property type="project" value="TreeGrafter"/>
</dbReference>
<dbReference type="AlphaFoldDB" id="A0A0C5V2U2"/>
<proteinExistence type="predicted"/>
<dbReference type="OrthoDB" id="9792424at2"/>
<dbReference type="EMBL" id="CP007142">
    <property type="protein sequence ID" value="AJQ93810.1"/>
    <property type="molecule type" value="Genomic_DNA"/>
</dbReference>
<feature type="transmembrane region" description="Helical" evidence="1">
    <location>
        <begin position="122"/>
        <end position="143"/>
    </location>
</feature>
<dbReference type="NCBIfam" id="TIGR00843">
    <property type="entry name" value="benE"/>
    <property type="match status" value="1"/>
</dbReference>
<feature type="transmembrane region" description="Helical" evidence="1">
    <location>
        <begin position="317"/>
        <end position="336"/>
    </location>
</feature>
<dbReference type="HOGENOM" id="CLU_041268_2_0_6"/>
<feature type="transmembrane region" description="Helical" evidence="1">
    <location>
        <begin position="12"/>
        <end position="32"/>
    </location>
</feature>
<name>A0A0C5V2U2_9GAMM</name>
<dbReference type="Proteomes" id="UP000032266">
    <property type="component" value="Chromosome"/>
</dbReference>
<dbReference type="PANTHER" id="PTHR30199">
    <property type="entry name" value="MFS FAMILY TRANSPORTER, PREDICTED SUBSTRATE BENZOATE"/>
    <property type="match status" value="1"/>
</dbReference>
<dbReference type="RefSeq" id="WP_044616483.1">
    <property type="nucleotide sequence ID" value="NZ_CP007142.1"/>
</dbReference>
<organism evidence="2 3">
    <name type="scientific">Gynuella sunshinyii YC6258</name>
    <dbReference type="NCBI Taxonomy" id="1445510"/>
    <lineage>
        <taxon>Bacteria</taxon>
        <taxon>Pseudomonadati</taxon>
        <taxon>Pseudomonadota</taxon>
        <taxon>Gammaproteobacteria</taxon>
        <taxon>Oceanospirillales</taxon>
        <taxon>Saccharospirillaceae</taxon>
        <taxon>Gynuella</taxon>
    </lineage>
</organism>
<evidence type="ECO:0000256" key="1">
    <source>
        <dbReference type="SAM" id="Phobius"/>
    </source>
</evidence>
<accession>A0A0C5V2U2</accession>
<keyword evidence="1" id="KW-0472">Membrane</keyword>
<sequence length="396" mass="41956">MFRDLSVSNISAGLIAVIVGFSSSAVVVFQAADAAGTTGVQAASWLWALGLGIGITSIGLSLLHRIPMVTAWSTPGAAALIASLAGFSLEQAIGSFVMTAVLILLAGWTGQFERLTRSLSPAIANAMLAGVLLPFGVHVFSAITEQPVLVLSMISSYFLFRLWQPKYAVLVVAVLGLMVAWVQGQIQVQTLNLSFGYPVWQSPEFSLRAFLSLTVPLFLVTMASQNLPGIAVLVSSGYRSPTSSMLKWTGMTTLLLAPFGAFALNLAAITAAICVTEDAHVDKDKRYVAAISAGVFYLVLGLMAGTVVAFFASVPAAYLATLAGLALLPTIANSLLAALRDEDDREAALVTLLATVSGVVMFGIGSAFWGMVMGYLVHWRHGILQRLLFTYVQWTK</sequence>
<dbReference type="InterPro" id="IPR004711">
    <property type="entry name" value="Benzoate_Transporter"/>
</dbReference>
<dbReference type="KEGG" id="gsn:YC6258_01766"/>
<keyword evidence="1" id="KW-1133">Transmembrane helix</keyword>
<feature type="transmembrane region" description="Helical" evidence="1">
    <location>
        <begin position="163"/>
        <end position="182"/>
    </location>
</feature>
<dbReference type="GO" id="GO:0042925">
    <property type="term" value="F:benzoate transmembrane transporter activity"/>
    <property type="evidence" value="ECO:0007669"/>
    <property type="project" value="InterPro"/>
</dbReference>
<protein>
    <submittedName>
        <fullName evidence="2">Uncharacterized protein involved in benzoate metabolism</fullName>
    </submittedName>
</protein>
<keyword evidence="1" id="KW-0812">Transmembrane</keyword>
<dbReference type="PATRIC" id="fig|1445510.3.peg.1730"/>
<feature type="transmembrane region" description="Helical" evidence="1">
    <location>
        <begin position="348"/>
        <end position="372"/>
    </location>
</feature>
<reference evidence="2 3" key="1">
    <citation type="submission" date="2014-01" db="EMBL/GenBank/DDBJ databases">
        <title>Full genme sequencing of cellulolytic bacterium Gynuella sunshinyii YC6258T gen. nov., sp. nov.</title>
        <authorList>
            <person name="Khan H."/>
            <person name="Chung E.J."/>
            <person name="Chung Y.R."/>
        </authorList>
    </citation>
    <scope>NUCLEOTIDE SEQUENCE [LARGE SCALE GENOMIC DNA]</scope>
    <source>
        <strain evidence="2 3">YC6258</strain>
    </source>
</reference>
<dbReference type="PANTHER" id="PTHR30199:SF0">
    <property type="entry name" value="INNER MEMBRANE PROTEIN YDCO"/>
    <property type="match status" value="1"/>
</dbReference>